<evidence type="ECO:0000313" key="2">
    <source>
        <dbReference type="Proteomes" id="UP000694423"/>
    </source>
</evidence>
<proteinExistence type="predicted"/>
<dbReference type="Proteomes" id="UP000694423">
    <property type="component" value="Unplaced"/>
</dbReference>
<protein>
    <submittedName>
        <fullName evidence="1">Uncharacterized protein</fullName>
    </submittedName>
</protein>
<keyword evidence="2" id="KW-1185">Reference proteome</keyword>
<accession>A0A8C4P977</accession>
<dbReference type="Ensembl" id="ENSDNVT00000018791.1">
    <property type="protein sequence ID" value="ENSDNVP00000015628.1"/>
    <property type="gene ID" value="ENSDNVG00000011003.1"/>
</dbReference>
<reference evidence="1" key="1">
    <citation type="submission" date="2025-08" db="UniProtKB">
        <authorList>
            <consortium name="Ensembl"/>
        </authorList>
    </citation>
    <scope>IDENTIFICATION</scope>
</reference>
<dbReference type="AlphaFoldDB" id="A0A8C4P977"/>
<name>A0A8C4P977_DRONO</name>
<sequence length="47" mass="5292">VVKSVSVSTQVRGNGKIKMTIKIVDIWHRQSHMKTTASASLHKIQVY</sequence>
<reference evidence="1" key="2">
    <citation type="submission" date="2025-09" db="UniProtKB">
        <authorList>
            <consortium name="Ensembl"/>
        </authorList>
    </citation>
    <scope>IDENTIFICATION</scope>
</reference>
<evidence type="ECO:0000313" key="1">
    <source>
        <dbReference type="Ensembl" id="ENSDNVP00000015628.1"/>
    </source>
</evidence>
<organism evidence="1 2">
    <name type="scientific">Dromaius novaehollandiae</name>
    <name type="common">Emu</name>
    <dbReference type="NCBI Taxonomy" id="8790"/>
    <lineage>
        <taxon>Eukaryota</taxon>
        <taxon>Metazoa</taxon>
        <taxon>Chordata</taxon>
        <taxon>Craniata</taxon>
        <taxon>Vertebrata</taxon>
        <taxon>Euteleostomi</taxon>
        <taxon>Archelosauria</taxon>
        <taxon>Archosauria</taxon>
        <taxon>Dinosauria</taxon>
        <taxon>Saurischia</taxon>
        <taxon>Theropoda</taxon>
        <taxon>Coelurosauria</taxon>
        <taxon>Aves</taxon>
        <taxon>Palaeognathae</taxon>
        <taxon>Casuariiformes</taxon>
        <taxon>Dromaiidae</taxon>
        <taxon>Dromaius</taxon>
    </lineage>
</organism>